<keyword evidence="9" id="KW-1185">Reference proteome</keyword>
<gene>
    <name evidence="6 8" type="primary">rplW</name>
    <name evidence="8" type="ORF">ICMP_254</name>
</gene>
<dbReference type="PROSITE" id="PS00050">
    <property type="entry name" value="RIBOSOMAL_L23"/>
    <property type="match status" value="1"/>
</dbReference>
<accession>C5WCQ7</accession>
<evidence type="ECO:0000256" key="7">
    <source>
        <dbReference type="RuleBase" id="RU003934"/>
    </source>
</evidence>
<dbReference type="FunFam" id="3.30.70.330:FF:000001">
    <property type="entry name" value="50S ribosomal protein L23"/>
    <property type="match status" value="1"/>
</dbReference>
<dbReference type="OrthoDB" id="9793353at2"/>
<dbReference type="NCBIfam" id="NF004363">
    <property type="entry name" value="PRK05738.2-4"/>
    <property type="match status" value="1"/>
</dbReference>
<evidence type="ECO:0000256" key="6">
    <source>
        <dbReference type="HAMAP-Rule" id="MF_01369"/>
    </source>
</evidence>
<dbReference type="GO" id="GO:1990904">
    <property type="term" value="C:ribonucleoprotein complex"/>
    <property type="evidence" value="ECO:0007669"/>
    <property type="project" value="UniProtKB-KW"/>
</dbReference>
<dbReference type="AlphaFoldDB" id="C5WCQ7"/>
<dbReference type="InterPro" id="IPR012677">
    <property type="entry name" value="Nucleotide-bd_a/b_plait_sf"/>
</dbReference>
<evidence type="ECO:0000256" key="1">
    <source>
        <dbReference type="ARBA" id="ARBA00006700"/>
    </source>
</evidence>
<dbReference type="GO" id="GO:0006412">
    <property type="term" value="P:translation"/>
    <property type="evidence" value="ECO:0007669"/>
    <property type="project" value="UniProtKB-UniRule"/>
</dbReference>
<evidence type="ECO:0000256" key="4">
    <source>
        <dbReference type="ARBA" id="ARBA00022980"/>
    </source>
</evidence>
<evidence type="ECO:0000313" key="8">
    <source>
        <dbReference type="EMBL" id="BAH83113.1"/>
    </source>
</evidence>
<dbReference type="Gene3D" id="3.30.70.330">
    <property type="match status" value="1"/>
</dbReference>
<evidence type="ECO:0000256" key="2">
    <source>
        <dbReference type="ARBA" id="ARBA00022730"/>
    </source>
</evidence>
<dbReference type="HOGENOM" id="CLU_037562_3_1_6"/>
<protein>
    <recommendedName>
        <fullName evidence="6">Large ribosomal subunit protein uL23</fullName>
    </recommendedName>
</protein>
<dbReference type="HAMAP" id="MF_01369_B">
    <property type="entry name" value="Ribosomal_uL23_B"/>
    <property type="match status" value="1"/>
</dbReference>
<dbReference type="NCBIfam" id="NF004359">
    <property type="entry name" value="PRK05738.1-3"/>
    <property type="match status" value="1"/>
</dbReference>
<dbReference type="InterPro" id="IPR001014">
    <property type="entry name" value="Ribosomal_uL23_CS"/>
</dbReference>
<evidence type="ECO:0000256" key="5">
    <source>
        <dbReference type="ARBA" id="ARBA00023274"/>
    </source>
</evidence>
<keyword evidence="4 6" id="KW-0689">Ribosomal protein</keyword>
<dbReference type="EMBL" id="AP010872">
    <property type="protein sequence ID" value="BAH83113.1"/>
    <property type="molecule type" value="Genomic_DNA"/>
</dbReference>
<dbReference type="GO" id="GO:0005840">
    <property type="term" value="C:ribosome"/>
    <property type="evidence" value="ECO:0007669"/>
    <property type="project" value="UniProtKB-KW"/>
</dbReference>
<dbReference type="SUPFAM" id="SSF54189">
    <property type="entry name" value="Ribosomal proteins S24e, L23 and L15e"/>
    <property type="match status" value="1"/>
</dbReference>
<dbReference type="GO" id="GO:0003735">
    <property type="term" value="F:structural constituent of ribosome"/>
    <property type="evidence" value="ECO:0007669"/>
    <property type="project" value="InterPro"/>
</dbReference>
<dbReference type="STRING" id="476281.ICMP_254"/>
<comment type="similarity">
    <text evidence="1 6 7">Belongs to the universal ribosomal protein uL23 family.</text>
</comment>
<dbReference type="RefSeq" id="WP_041069090.1">
    <property type="nucleotide sequence ID" value="NZ_AP010872.1"/>
</dbReference>
<keyword evidence="3 6" id="KW-0694">RNA-binding</keyword>
<evidence type="ECO:0000256" key="3">
    <source>
        <dbReference type="ARBA" id="ARBA00022884"/>
    </source>
</evidence>
<dbReference type="InterPro" id="IPR012678">
    <property type="entry name" value="Ribosomal_uL23/eL15/eS24_sf"/>
</dbReference>
<sequence length="102" mass="11861">MIYVNEERFLKILRVPHISEKVSILTEKTNTLALKVRKDATKIEIFNAVEALFKVKVLHVNTFIVKGKIKHYKKRIGRCSNWKKAYITLKKGEVLNFVGTCE</sequence>
<dbReference type="InterPro" id="IPR013025">
    <property type="entry name" value="Ribosomal_uL23-like"/>
</dbReference>
<dbReference type="KEGG" id="icp:ICMP_254"/>
<dbReference type="Pfam" id="PF00276">
    <property type="entry name" value="Ribosomal_L23"/>
    <property type="match status" value="1"/>
</dbReference>
<evidence type="ECO:0000313" key="9">
    <source>
        <dbReference type="Proteomes" id="UP000061704"/>
    </source>
</evidence>
<name>C5WCQ7_9ENTR</name>
<keyword evidence="5 6" id="KW-0687">Ribonucleoprotein</keyword>
<keyword evidence="2 6" id="KW-0699">rRNA-binding</keyword>
<comment type="subunit">
    <text evidence="6">Part of the 50S ribosomal subunit. Contacts protein L29, and trigger factor when it is bound to the ribosome.</text>
</comment>
<comment type="function">
    <text evidence="6">One of the early assembly proteins it binds 23S rRNA. One of the proteins that surrounds the polypeptide exit tunnel on the outside of the ribosome. Forms the main docking site for trigger factor binding to the ribosome.</text>
</comment>
<dbReference type="GO" id="GO:0019843">
    <property type="term" value="F:rRNA binding"/>
    <property type="evidence" value="ECO:0007669"/>
    <property type="project" value="UniProtKB-UniRule"/>
</dbReference>
<reference evidence="8 9" key="1">
    <citation type="journal article" date="2011" name="Genome Biol. Evol.">
        <title>Reductive evolution of bacterial genome in insect gut environment.</title>
        <authorList>
            <person name="Nikoh N."/>
            <person name="Hosokawa T."/>
            <person name="Ohshima K."/>
            <person name="Hattori M."/>
            <person name="Fukatsu T."/>
        </authorList>
    </citation>
    <scope>NUCLEOTIDE SEQUENCE [LARGE SCALE GENOMIC DNA]</scope>
    <source>
        <strain evidence="8 9">Mpkobe</strain>
    </source>
</reference>
<organism evidence="8 9">
    <name type="scientific">Candidatus Ishikawaella capsulata Mpkobe</name>
    <dbReference type="NCBI Taxonomy" id="476281"/>
    <lineage>
        <taxon>Bacteria</taxon>
        <taxon>Pseudomonadati</taxon>
        <taxon>Pseudomonadota</taxon>
        <taxon>Gammaproteobacteria</taxon>
        <taxon>Enterobacterales</taxon>
        <taxon>Enterobacteriaceae</taxon>
        <taxon>Candidatus Ishikawella</taxon>
    </lineage>
</organism>
<proteinExistence type="inferred from homology"/>
<dbReference type="Proteomes" id="UP000061704">
    <property type="component" value="Chromosome"/>
</dbReference>